<organism evidence="1 2">
    <name type="scientific">Streptococcus toyakuensis</name>
    <dbReference type="NCBI Taxonomy" id="2819619"/>
    <lineage>
        <taxon>Bacteria</taxon>
        <taxon>Bacillati</taxon>
        <taxon>Bacillota</taxon>
        <taxon>Bacilli</taxon>
        <taxon>Lactobacillales</taxon>
        <taxon>Streptococcaceae</taxon>
        <taxon>Streptococcus</taxon>
        <taxon>Streptococcus mitis group</taxon>
    </lineage>
</organism>
<protein>
    <recommendedName>
        <fullName evidence="3">Bacteriocin</fullName>
    </recommendedName>
</protein>
<keyword evidence="2" id="KW-1185">Reference proteome</keyword>
<evidence type="ECO:0000313" key="1">
    <source>
        <dbReference type="EMBL" id="BDB08535.1"/>
    </source>
</evidence>
<dbReference type="Proteomes" id="UP001060027">
    <property type="component" value="Chromosome"/>
</dbReference>
<gene>
    <name evidence="1" type="ORF">STYK_03490</name>
</gene>
<name>A0ABM7UQ62_9STRE</name>
<evidence type="ECO:0008006" key="3">
    <source>
        <dbReference type="Google" id="ProtNLM"/>
    </source>
</evidence>
<proteinExistence type="predicted"/>
<sequence length="78" mass="8593">MNTKTMSQFEMMDTDMLAKVEGDFGGWGDMISGLLGGLALSPTLDQLMVSGLLYILQNHVVLMVLGELQTHVMVFKKD</sequence>
<accession>A0ABM7UQ62</accession>
<dbReference type="EMBL" id="AP024523">
    <property type="protein sequence ID" value="BDB08535.1"/>
    <property type="molecule type" value="Genomic_DNA"/>
</dbReference>
<reference evidence="1" key="1">
    <citation type="journal article" date="2022" name="J Glob Antimicrob Resist">
        <title>Identification and characterisation of a novel multidrug-resistant streptococcus, Streptococcus toyakuensis sp. nov., from a blood sample.</title>
        <authorList>
            <person name="Wajima T."/>
            <person name="Hagimoto A."/>
            <person name="Tanaka E."/>
            <person name="Kawamura Y."/>
            <person name="Nakaminami H."/>
        </authorList>
    </citation>
    <scope>NUCLEOTIDE SEQUENCE</scope>
    <source>
        <strain evidence="1">TP1632</strain>
    </source>
</reference>
<evidence type="ECO:0000313" key="2">
    <source>
        <dbReference type="Proteomes" id="UP001060027"/>
    </source>
</evidence>